<dbReference type="AlphaFoldDB" id="A0A0G1L470"/>
<feature type="transmembrane region" description="Helical" evidence="1">
    <location>
        <begin position="51"/>
        <end position="74"/>
    </location>
</feature>
<dbReference type="EMBL" id="LCKF01000034">
    <property type="protein sequence ID" value="KKT90565.1"/>
    <property type="molecule type" value="Genomic_DNA"/>
</dbReference>
<evidence type="ECO:0000313" key="2">
    <source>
        <dbReference type="EMBL" id="KKT90565.1"/>
    </source>
</evidence>
<keyword evidence="1" id="KW-1133">Transmembrane helix</keyword>
<accession>A0A0G1L470</accession>
<feature type="transmembrane region" description="Helical" evidence="1">
    <location>
        <begin position="90"/>
        <end position="108"/>
    </location>
</feature>
<evidence type="ECO:0000256" key="1">
    <source>
        <dbReference type="SAM" id="Phobius"/>
    </source>
</evidence>
<proteinExistence type="predicted"/>
<reference evidence="2 3" key="1">
    <citation type="journal article" date="2015" name="Nature">
        <title>rRNA introns, odd ribosomes, and small enigmatic genomes across a large radiation of phyla.</title>
        <authorList>
            <person name="Brown C.T."/>
            <person name="Hug L.A."/>
            <person name="Thomas B.C."/>
            <person name="Sharon I."/>
            <person name="Castelle C.J."/>
            <person name="Singh A."/>
            <person name="Wilkins M.J."/>
            <person name="Williams K.H."/>
            <person name="Banfield J.F."/>
        </authorList>
    </citation>
    <scope>NUCLEOTIDE SEQUENCE [LARGE SCALE GENOMIC DNA]</scope>
</reference>
<comment type="caution">
    <text evidence="2">The sequence shown here is derived from an EMBL/GenBank/DDBJ whole genome shotgun (WGS) entry which is preliminary data.</text>
</comment>
<dbReference type="Proteomes" id="UP000033966">
    <property type="component" value="Unassembled WGS sequence"/>
</dbReference>
<keyword evidence="1" id="KW-0472">Membrane</keyword>
<sequence>MKKILIIISLFFLLPIITLATVDVSIPDLGSEYGLTYNTDMSSIPAYITRLYQFGIGISGILAVGMIVFGAILYSTSAGQGDRQREGKDMITSALWGILLLFGAYLILKTINPDLVLLREPNAPVFIPHELQPISTYRLAEAQKIRDKFTAAGVGINKPECSNAADTDCTSVYGLPGKTIQDIIAIKNGCNCDVVITGGTEAGHQSHGVGNPMIDLRYNKTVADWIKANFLGNITAICTTDALQQYRHNCNFKETQTHLHIQFKL</sequence>
<keyword evidence="1" id="KW-0812">Transmembrane</keyword>
<name>A0A0G1L470_9BACT</name>
<evidence type="ECO:0000313" key="3">
    <source>
        <dbReference type="Proteomes" id="UP000033966"/>
    </source>
</evidence>
<gene>
    <name evidence="2" type="ORF">UW92_C0034G0007</name>
</gene>
<organism evidence="2 3">
    <name type="scientific">Candidatus Jorgensenbacteria bacterium GW2011_GWA2_45_13</name>
    <dbReference type="NCBI Taxonomy" id="1618662"/>
    <lineage>
        <taxon>Bacteria</taxon>
        <taxon>Candidatus Joergenseniibacteriota</taxon>
    </lineage>
</organism>
<protein>
    <submittedName>
        <fullName evidence="2">Uncharacterized protein</fullName>
    </submittedName>
</protein>